<dbReference type="OrthoDB" id="118383at2759"/>
<organism evidence="1 2">
    <name type="scientific">Phytophthora palmivora</name>
    <dbReference type="NCBI Taxonomy" id="4796"/>
    <lineage>
        <taxon>Eukaryota</taxon>
        <taxon>Sar</taxon>
        <taxon>Stramenopiles</taxon>
        <taxon>Oomycota</taxon>
        <taxon>Peronosporomycetes</taxon>
        <taxon>Peronosporales</taxon>
        <taxon>Peronosporaceae</taxon>
        <taxon>Phytophthora</taxon>
    </lineage>
</organism>
<sequence length="148" mass="16500">MIPDVVVGLDFGVEAQLENWRLFALYFDDVEVKMNGMSMSTSDTLVVDTMVSITLTCNTLRRAFPHLTSNKHGDTNGGVRSPLAARMLGQKLVLRGFVQFGWDNATDKVVRLLFQMDMMTPMVKLLGSLSDVAYAFDRALITPDFFLA</sequence>
<accession>A0A2P4YA06</accession>
<comment type="caution">
    <text evidence="1">The sequence shown here is derived from an EMBL/GenBank/DDBJ whole genome shotgun (WGS) entry which is preliminary data.</text>
</comment>
<dbReference type="EMBL" id="NCKW01004676">
    <property type="protein sequence ID" value="POM74638.1"/>
    <property type="molecule type" value="Genomic_DNA"/>
</dbReference>
<keyword evidence="2" id="KW-1185">Reference proteome</keyword>
<proteinExistence type="predicted"/>
<evidence type="ECO:0000313" key="2">
    <source>
        <dbReference type="Proteomes" id="UP000237271"/>
    </source>
</evidence>
<dbReference type="AlphaFoldDB" id="A0A2P4YA06"/>
<name>A0A2P4YA06_9STRA</name>
<protein>
    <submittedName>
        <fullName evidence="1">Uncharacterized protein</fullName>
    </submittedName>
</protein>
<gene>
    <name evidence="1" type="ORF">PHPALM_8373</name>
</gene>
<dbReference type="Proteomes" id="UP000237271">
    <property type="component" value="Unassembled WGS sequence"/>
</dbReference>
<reference evidence="1 2" key="1">
    <citation type="journal article" date="2017" name="Genome Biol. Evol.">
        <title>Phytophthora megakarya and P. palmivora, closely related causal agents of cacao black pod rot, underwent increases in genome sizes and gene numbers by different mechanisms.</title>
        <authorList>
            <person name="Ali S.S."/>
            <person name="Shao J."/>
            <person name="Lary D.J."/>
            <person name="Kronmiller B."/>
            <person name="Shen D."/>
            <person name="Strem M.D."/>
            <person name="Amoako-Attah I."/>
            <person name="Akrofi A.Y."/>
            <person name="Begoude B.A."/>
            <person name="Ten Hoopen G.M."/>
            <person name="Coulibaly K."/>
            <person name="Kebe B.I."/>
            <person name="Melnick R.L."/>
            <person name="Guiltinan M.J."/>
            <person name="Tyler B.M."/>
            <person name="Meinhardt L.W."/>
            <person name="Bailey B.A."/>
        </authorList>
    </citation>
    <scope>NUCLEOTIDE SEQUENCE [LARGE SCALE GENOMIC DNA]</scope>
    <source>
        <strain evidence="2">sbr112.9</strain>
    </source>
</reference>
<evidence type="ECO:0000313" key="1">
    <source>
        <dbReference type="EMBL" id="POM74638.1"/>
    </source>
</evidence>